<feature type="region of interest" description="Disordered" evidence="1">
    <location>
        <begin position="31"/>
        <end position="60"/>
    </location>
</feature>
<dbReference type="Proteomes" id="UP000334019">
    <property type="component" value="Chromosome"/>
</dbReference>
<dbReference type="PROSITE" id="PS51257">
    <property type="entry name" value="PROKAR_LIPOPROTEIN"/>
    <property type="match status" value="1"/>
</dbReference>
<dbReference type="AlphaFoldDB" id="A0A5Q2RIA8"/>
<keyword evidence="3" id="KW-1185">Reference proteome</keyword>
<reference evidence="2 3" key="1">
    <citation type="submission" date="2019-11" db="EMBL/GenBank/DDBJ databases">
        <authorList>
            <person name="He Y."/>
        </authorList>
    </citation>
    <scope>NUCLEOTIDE SEQUENCE [LARGE SCALE GENOMIC DNA]</scope>
    <source>
        <strain evidence="2 3">SCSIO 58843</strain>
    </source>
</reference>
<gene>
    <name evidence="2" type="ORF">GH723_16640</name>
</gene>
<evidence type="ECO:0000256" key="1">
    <source>
        <dbReference type="SAM" id="MobiDB-lite"/>
    </source>
</evidence>
<sequence>MDRGQNGSWTVRVVAAVVVAGLMAVGCSGDDDGAGPVPDSSNADTAPAEASTGPVDTSNFDDIVRVTPHVDEGQVSSGWIGLDGGTLTLDAADGTTFTLDVPADSLRFPAEITMTAVAAIDGLPFGDGPAYAVDLQPSGLIFDVPATLTITPAEPIDVDEQLPFTYQGSELTIARPSMETPDVAIEVDHFSGYGVAKGFLGDVEEVRHRLGEDALRRIESEINAFLVAERQRELAGEEPNPEWGDRMREYFEQIEREVVEPRMAAAGESCAAGRLAAETHLGFARQWQITLGEEYPTSYHEVIDTVASVCMQEEHEICVDHHVIHRLPPIHYSFERSSALIGAPTEEVLAESRRLLEDCLRFELEVEVTAAGETDWGYLAVRSEDTARFTTDVVFDAEAIRFTPTTATMESDQPAYDVTAGGCTAGSPEPWSASAQFLEVRWGVTDYDDTKELGELEWLVVFLDMPDATLAIPSLVCNGADGGPFEDPVTSAAIFELAVPDQAIRDWNILGEETVASAEWDVEAPTGTTGQMRSFGWAELRHTPGGA</sequence>
<protein>
    <submittedName>
        <fullName evidence="2">Uncharacterized protein</fullName>
    </submittedName>
</protein>
<proteinExistence type="predicted"/>
<evidence type="ECO:0000313" key="3">
    <source>
        <dbReference type="Proteomes" id="UP000334019"/>
    </source>
</evidence>
<accession>A0A5Q2RIA8</accession>
<dbReference type="KEGG" id="atq:GH723_16640"/>
<dbReference type="EMBL" id="CP045851">
    <property type="protein sequence ID" value="QGG96598.1"/>
    <property type="molecule type" value="Genomic_DNA"/>
</dbReference>
<dbReference type="RefSeq" id="WP_153760702.1">
    <property type="nucleotide sequence ID" value="NZ_CP045851.1"/>
</dbReference>
<evidence type="ECO:0000313" key="2">
    <source>
        <dbReference type="EMBL" id="QGG96598.1"/>
    </source>
</evidence>
<organism evidence="2 3">
    <name type="scientific">Actinomarinicola tropica</name>
    <dbReference type="NCBI Taxonomy" id="2789776"/>
    <lineage>
        <taxon>Bacteria</taxon>
        <taxon>Bacillati</taxon>
        <taxon>Actinomycetota</taxon>
        <taxon>Acidimicrobiia</taxon>
        <taxon>Acidimicrobiales</taxon>
        <taxon>Iamiaceae</taxon>
        <taxon>Actinomarinicola</taxon>
    </lineage>
</organism>
<name>A0A5Q2RIA8_9ACTN</name>